<proteinExistence type="predicted"/>
<gene>
    <name evidence="1" type="ORF">ALQ29_03391</name>
</gene>
<keyword evidence="2" id="KW-1185">Reference proteome</keyword>
<organism evidence="1 2">
    <name type="scientific">Pseudomonas marginalis pv. marginalis</name>
    <dbReference type="NCBI Taxonomy" id="97473"/>
    <lineage>
        <taxon>Bacteria</taxon>
        <taxon>Pseudomonadati</taxon>
        <taxon>Pseudomonadota</taxon>
        <taxon>Gammaproteobacteria</taxon>
        <taxon>Pseudomonadales</taxon>
        <taxon>Pseudomonadaceae</taxon>
        <taxon>Pseudomonas</taxon>
    </lineage>
</organism>
<comment type="caution">
    <text evidence="1">The sequence shown here is derived from an EMBL/GenBank/DDBJ whole genome shotgun (WGS) entry which is preliminary data.</text>
</comment>
<protein>
    <recommendedName>
        <fullName evidence="3">Chemotaxis protein</fullName>
    </recommendedName>
</protein>
<dbReference type="AlphaFoldDB" id="A0A3M3X0Q5"/>
<dbReference type="Proteomes" id="UP000276587">
    <property type="component" value="Unassembled WGS sequence"/>
</dbReference>
<sequence length="302" mass="33664">MSEAQNDELIGEMSRLFTCLPEKFVVDFANGIDVVRERQRHMSTRTGMFDRLYDGFTGKTAQNQAEINASLTDGVEGALEWLVDLTQSLAKSNRAIYQVQMRVSGMKQDLATVANYSADTRYALERLSQHLGDRCSALELNVARIDCTQRAQLHLESVMGKWGAGRFAGLSLTGRCYAVLEELRWGAFGDHCLTISGTERQQLLEDLANRAIIQLSRDAQVGQGERIATRNRWLARPSPGVPWNVSEETLAYLGDWSCPDRSPMSYAISQVPDELPLQVPLLGSARRMTEGLVNELFLETSA</sequence>
<dbReference type="EMBL" id="RBQF01000096">
    <property type="protein sequence ID" value="RMP11911.1"/>
    <property type="molecule type" value="Genomic_DNA"/>
</dbReference>
<evidence type="ECO:0000313" key="1">
    <source>
        <dbReference type="EMBL" id="RMP11911.1"/>
    </source>
</evidence>
<dbReference type="RefSeq" id="WP_064053102.1">
    <property type="nucleotide sequence ID" value="NZ_RBPW01000066.1"/>
</dbReference>
<accession>A0A3M3X0Q5</accession>
<reference evidence="1 2" key="1">
    <citation type="submission" date="2018-08" db="EMBL/GenBank/DDBJ databases">
        <title>Recombination of ecologically and evolutionarily significant loci maintains genetic cohesion in the Pseudomonas syringae species complex.</title>
        <authorList>
            <person name="Dillon M."/>
            <person name="Thakur S."/>
            <person name="Almeida R.N.D."/>
            <person name="Weir B.S."/>
            <person name="Guttman D.S."/>
        </authorList>
    </citation>
    <scope>NUCLEOTIDE SEQUENCE [LARGE SCALE GENOMIC DNA]</scope>
    <source>
        <strain evidence="1 2">ICMP 3555</strain>
    </source>
</reference>
<dbReference type="InterPro" id="IPR025599">
    <property type="entry name" value="YjcZ"/>
</dbReference>
<dbReference type="Pfam" id="PF13990">
    <property type="entry name" value="YjcZ"/>
    <property type="match status" value="1"/>
</dbReference>
<name>A0A3M3X0Q5_PSEMA</name>
<evidence type="ECO:0000313" key="2">
    <source>
        <dbReference type="Proteomes" id="UP000276587"/>
    </source>
</evidence>
<evidence type="ECO:0008006" key="3">
    <source>
        <dbReference type="Google" id="ProtNLM"/>
    </source>
</evidence>